<reference evidence="1" key="1">
    <citation type="journal article" date="2020" name="Microorganisms">
        <title>Reliable Identification of Environmental Pseudomonas Isolates Using the rpoD Gene.</title>
        <authorList>
            <consortium name="The Broad Institute Genome Sequencing Platform"/>
            <person name="Girard L."/>
            <person name="Lood C."/>
            <person name="Rokni-Zadeh H."/>
            <person name="van Noort V."/>
            <person name="Lavigne R."/>
            <person name="De Mot R."/>
        </authorList>
    </citation>
    <scope>NUCLEOTIDE SEQUENCE</scope>
    <source>
        <strain evidence="1">SWRI10</strain>
    </source>
</reference>
<reference evidence="2" key="3">
    <citation type="submission" date="2021-06" db="EMBL/GenBank/DDBJ databases">
        <title>Updating the genus Pseudomonas: Description of 43 new species and partition of the Pseudomonas putida group.</title>
        <authorList>
            <person name="Girard L."/>
            <person name="Lood C."/>
            <person name="Vandamme P."/>
            <person name="Rokni-Zadeh H."/>
            <person name="Van Noort V."/>
            <person name="Hofte M."/>
            <person name="Lavigne R."/>
            <person name="De Mot R."/>
        </authorList>
    </citation>
    <scope>NUCLEOTIDE SEQUENCE</scope>
    <source>
        <strain evidence="2">SWRI10</strain>
    </source>
</reference>
<dbReference type="EMBL" id="JABWRE020000001">
    <property type="protein sequence ID" value="MBV4537968.1"/>
    <property type="molecule type" value="Genomic_DNA"/>
</dbReference>
<organism evidence="1">
    <name type="scientific">Pseudomonas urmiensis</name>
    <dbReference type="NCBI Taxonomy" id="2745493"/>
    <lineage>
        <taxon>Bacteria</taxon>
        <taxon>Pseudomonadati</taxon>
        <taxon>Pseudomonadota</taxon>
        <taxon>Gammaproteobacteria</taxon>
        <taxon>Pseudomonadales</taxon>
        <taxon>Pseudomonadaceae</taxon>
        <taxon>Pseudomonas</taxon>
    </lineage>
</organism>
<proteinExistence type="predicted"/>
<dbReference type="RefSeq" id="WP_186553700.1">
    <property type="nucleotide sequence ID" value="NZ_JABWRE020000001.1"/>
</dbReference>
<reference evidence="1" key="2">
    <citation type="submission" date="2020-07" db="EMBL/GenBank/DDBJ databases">
        <authorList>
            <person name="Lood C."/>
            <person name="Girard L."/>
        </authorList>
    </citation>
    <scope>NUCLEOTIDE SEQUENCE</scope>
    <source>
        <strain evidence="1">SWRI10</strain>
    </source>
</reference>
<dbReference type="Proteomes" id="UP000599879">
    <property type="component" value="Unassembled WGS sequence"/>
</dbReference>
<name>A0A923FXW2_9PSED</name>
<evidence type="ECO:0000313" key="2">
    <source>
        <dbReference type="EMBL" id="MBV4537968.1"/>
    </source>
</evidence>
<comment type="caution">
    <text evidence="1">The sequence shown here is derived from an EMBL/GenBank/DDBJ whole genome shotgun (WGS) entry which is preliminary data.</text>
</comment>
<gene>
    <name evidence="2" type="ORF">HU737_018520</name>
    <name evidence="1" type="ORF">HU737_05520</name>
</gene>
<sequence length="190" mass="20329">MSDSVKTITSLESTRTLVFERLQAIQKESNLAIERAQQAEIEAANLYARNVATGNSEGEKAAGTAMERASTLLIEADEHARRQELIVAALQAETEALDAQISKAKQESSQAQDSTLRAAALALGDEWNRLAKQLAAVGSRILAVDHHRGSGSMMLSDLSIPLFGPSASELDRDDVLEGAKDLTLADVIDA</sequence>
<dbReference type="AlphaFoldDB" id="A0A923FXW2"/>
<evidence type="ECO:0000313" key="1">
    <source>
        <dbReference type="EMBL" id="MBC3440127.1"/>
    </source>
</evidence>
<accession>A0A923FXW2</accession>
<protein>
    <submittedName>
        <fullName evidence="1">Uncharacterized protein</fullName>
    </submittedName>
</protein>
<dbReference type="EMBL" id="JABWRE010000003">
    <property type="protein sequence ID" value="MBC3440127.1"/>
    <property type="molecule type" value="Genomic_DNA"/>
</dbReference>